<dbReference type="Proteomes" id="UP000299102">
    <property type="component" value="Unassembled WGS sequence"/>
</dbReference>
<evidence type="ECO:0000313" key="2">
    <source>
        <dbReference type="Proteomes" id="UP000299102"/>
    </source>
</evidence>
<keyword evidence="2" id="KW-1185">Reference proteome</keyword>
<sequence length="84" mass="9433">MRERRRGGSVRSLVFGFSFQNSRGFDEFHMRLLFLGRGPDLPYGFLGFSPGPREFKGPTAKSRNDDTVSVKIPIPLLVLGFVSI</sequence>
<organism evidence="1 2">
    <name type="scientific">Eumeta variegata</name>
    <name type="common">Bagworm moth</name>
    <name type="synonym">Eumeta japonica</name>
    <dbReference type="NCBI Taxonomy" id="151549"/>
    <lineage>
        <taxon>Eukaryota</taxon>
        <taxon>Metazoa</taxon>
        <taxon>Ecdysozoa</taxon>
        <taxon>Arthropoda</taxon>
        <taxon>Hexapoda</taxon>
        <taxon>Insecta</taxon>
        <taxon>Pterygota</taxon>
        <taxon>Neoptera</taxon>
        <taxon>Endopterygota</taxon>
        <taxon>Lepidoptera</taxon>
        <taxon>Glossata</taxon>
        <taxon>Ditrysia</taxon>
        <taxon>Tineoidea</taxon>
        <taxon>Psychidae</taxon>
        <taxon>Oiketicinae</taxon>
        <taxon>Eumeta</taxon>
    </lineage>
</organism>
<reference evidence="1 2" key="1">
    <citation type="journal article" date="2019" name="Commun. Biol.">
        <title>The bagworm genome reveals a unique fibroin gene that provides high tensile strength.</title>
        <authorList>
            <person name="Kono N."/>
            <person name="Nakamura H."/>
            <person name="Ohtoshi R."/>
            <person name="Tomita M."/>
            <person name="Numata K."/>
            <person name="Arakawa K."/>
        </authorList>
    </citation>
    <scope>NUCLEOTIDE SEQUENCE [LARGE SCALE GENOMIC DNA]</scope>
</reference>
<gene>
    <name evidence="1" type="ORF">EVAR_45984_1</name>
</gene>
<protein>
    <submittedName>
        <fullName evidence="1">Uncharacterized protein</fullName>
    </submittedName>
</protein>
<dbReference type="EMBL" id="BGZK01000766">
    <property type="protein sequence ID" value="GBP59616.1"/>
    <property type="molecule type" value="Genomic_DNA"/>
</dbReference>
<evidence type="ECO:0000313" key="1">
    <source>
        <dbReference type="EMBL" id="GBP59616.1"/>
    </source>
</evidence>
<accession>A0A4C1X742</accession>
<proteinExistence type="predicted"/>
<name>A0A4C1X742_EUMVA</name>
<dbReference type="AlphaFoldDB" id="A0A4C1X742"/>
<comment type="caution">
    <text evidence="1">The sequence shown here is derived from an EMBL/GenBank/DDBJ whole genome shotgun (WGS) entry which is preliminary data.</text>
</comment>